<dbReference type="InterPro" id="IPR042518">
    <property type="entry name" value="SirC_C"/>
</dbReference>
<feature type="domain" description="Siroheme synthase central" evidence="7">
    <location>
        <begin position="117"/>
        <end position="141"/>
    </location>
</feature>
<evidence type="ECO:0000256" key="6">
    <source>
        <dbReference type="ARBA" id="ARBA00047561"/>
    </source>
</evidence>
<keyword evidence="5" id="KW-0627">Porphyrin biosynthesis</keyword>
<reference evidence="8 9" key="1">
    <citation type="submission" date="2021-01" db="EMBL/GenBank/DDBJ databases">
        <title>Genomic Encyclopedia of Type Strains, Phase IV (KMG-IV): sequencing the most valuable type-strain genomes for metagenomic binning, comparative biology and taxonomic classification.</title>
        <authorList>
            <person name="Goeker M."/>
        </authorList>
    </citation>
    <scope>NUCLEOTIDE SEQUENCE [LARGE SCALE GENOMIC DNA]</scope>
    <source>
        <strain evidence="8 9">DSM 100968</strain>
    </source>
</reference>
<dbReference type="SUPFAM" id="SSF75615">
    <property type="entry name" value="Siroheme synthase middle domains-like"/>
    <property type="match status" value="1"/>
</dbReference>
<dbReference type="InterPro" id="IPR028161">
    <property type="entry name" value="Met8-like"/>
</dbReference>
<dbReference type="EMBL" id="JAFBEV010000022">
    <property type="protein sequence ID" value="MBM7658741.1"/>
    <property type="molecule type" value="Genomic_DNA"/>
</dbReference>
<dbReference type="InterPro" id="IPR036291">
    <property type="entry name" value="NAD(P)-bd_dom_sf"/>
</dbReference>
<evidence type="ECO:0000256" key="2">
    <source>
        <dbReference type="ARBA" id="ARBA00012400"/>
    </source>
</evidence>
<dbReference type="PANTHER" id="PTHR35330">
    <property type="entry name" value="SIROHEME BIOSYNTHESIS PROTEIN MET8"/>
    <property type="match status" value="1"/>
</dbReference>
<dbReference type="InterPro" id="IPR028281">
    <property type="entry name" value="Sirohaem_synthase_central"/>
</dbReference>
<accession>A0ABS2QAU1</accession>
<dbReference type="NCBIfam" id="TIGR01470">
    <property type="entry name" value="cysG_Nterm"/>
    <property type="match status" value="1"/>
</dbReference>
<dbReference type="Proteomes" id="UP000823201">
    <property type="component" value="Unassembled WGS sequence"/>
</dbReference>
<dbReference type="GO" id="GO:0043115">
    <property type="term" value="F:precorrin-2 dehydrogenase activity"/>
    <property type="evidence" value="ECO:0007669"/>
    <property type="project" value="UniProtKB-EC"/>
</dbReference>
<gene>
    <name evidence="8" type="ORF">JOC27_002203</name>
</gene>
<dbReference type="Pfam" id="PF14824">
    <property type="entry name" value="Sirohm_synth_M"/>
    <property type="match status" value="1"/>
</dbReference>
<dbReference type="PANTHER" id="PTHR35330:SF1">
    <property type="entry name" value="SIROHEME BIOSYNTHESIS PROTEIN MET8"/>
    <property type="match status" value="1"/>
</dbReference>
<dbReference type="Gene3D" id="1.10.8.610">
    <property type="entry name" value="SirC, precorrin-2 dehydrogenase, C-terminal helical domain-like"/>
    <property type="match status" value="1"/>
</dbReference>
<name>A0ABS2QAU1_9BACL</name>
<sequence length="202" mass="23057">MTVSFNLNLKGKKILIIGGGRVATRKIKSLLAEQAIVRVISPIVTTSIRLWVEQGKINWLQRKWQHGDCSGAFLVIAATDNPEVNLQIAMDCNDFQLLCVIDQPEQSTISFPATLRRGRLTVSVATDGASPLFSRQLRDKIGLDLADDTADYLDFLHQLRRSVFNRISDIQERKWWNQEALRPEYHDRKKQAQLLSIFHSEE</sequence>
<evidence type="ECO:0000256" key="3">
    <source>
        <dbReference type="ARBA" id="ARBA00023002"/>
    </source>
</evidence>
<keyword evidence="8" id="KW-0456">Lyase</keyword>
<dbReference type="InterPro" id="IPR006367">
    <property type="entry name" value="Sirohaem_synthase_N"/>
</dbReference>
<evidence type="ECO:0000313" key="9">
    <source>
        <dbReference type="Proteomes" id="UP000823201"/>
    </source>
</evidence>
<comment type="catalytic activity">
    <reaction evidence="6">
        <text>precorrin-2 + NAD(+) = sirohydrochlorin + NADH + 2 H(+)</text>
        <dbReference type="Rhea" id="RHEA:15613"/>
        <dbReference type="ChEBI" id="CHEBI:15378"/>
        <dbReference type="ChEBI" id="CHEBI:57540"/>
        <dbReference type="ChEBI" id="CHEBI:57945"/>
        <dbReference type="ChEBI" id="CHEBI:58351"/>
        <dbReference type="ChEBI" id="CHEBI:58827"/>
        <dbReference type="EC" id="1.3.1.76"/>
    </reaction>
</comment>
<proteinExistence type="predicted"/>
<dbReference type="RefSeq" id="WP_205007296.1">
    <property type="nucleotide sequence ID" value="NZ_CBCRXA010000007.1"/>
</dbReference>
<keyword evidence="9" id="KW-1185">Reference proteome</keyword>
<evidence type="ECO:0000256" key="5">
    <source>
        <dbReference type="ARBA" id="ARBA00023244"/>
    </source>
</evidence>
<dbReference type="GO" id="GO:0051266">
    <property type="term" value="F:sirohydrochlorin ferrochelatase activity"/>
    <property type="evidence" value="ECO:0007669"/>
    <property type="project" value="UniProtKB-EC"/>
</dbReference>
<dbReference type="SUPFAM" id="SSF51735">
    <property type="entry name" value="NAD(P)-binding Rossmann-fold domains"/>
    <property type="match status" value="1"/>
</dbReference>
<evidence type="ECO:0000256" key="1">
    <source>
        <dbReference type="ARBA" id="ARBA00005010"/>
    </source>
</evidence>
<comment type="pathway">
    <text evidence="1">Porphyrin-containing compound metabolism; siroheme biosynthesis; sirohydrochlorin from precorrin-2: step 1/1.</text>
</comment>
<evidence type="ECO:0000313" key="8">
    <source>
        <dbReference type="EMBL" id="MBM7658741.1"/>
    </source>
</evidence>
<keyword evidence="3 8" id="KW-0560">Oxidoreductase</keyword>
<keyword evidence="4" id="KW-0520">NAD</keyword>
<dbReference type="Pfam" id="PF13241">
    <property type="entry name" value="NAD_binding_7"/>
    <property type="match status" value="1"/>
</dbReference>
<evidence type="ECO:0000256" key="4">
    <source>
        <dbReference type="ARBA" id="ARBA00023027"/>
    </source>
</evidence>
<organism evidence="8 9">
    <name type="scientific">Sporolactobacillus spathodeae</name>
    <dbReference type="NCBI Taxonomy" id="1465502"/>
    <lineage>
        <taxon>Bacteria</taxon>
        <taxon>Bacillati</taxon>
        <taxon>Bacillota</taxon>
        <taxon>Bacilli</taxon>
        <taxon>Bacillales</taxon>
        <taxon>Sporolactobacillaceae</taxon>
        <taxon>Sporolactobacillus</taxon>
    </lineage>
</organism>
<evidence type="ECO:0000259" key="7">
    <source>
        <dbReference type="Pfam" id="PF14824"/>
    </source>
</evidence>
<dbReference type="EC" id="1.3.1.76" evidence="2"/>
<protein>
    <recommendedName>
        <fullName evidence="2">precorrin-2 dehydrogenase</fullName>
        <ecNumber evidence="2">1.3.1.76</ecNumber>
    </recommendedName>
</protein>
<dbReference type="Gene3D" id="3.40.50.720">
    <property type="entry name" value="NAD(P)-binding Rossmann-like Domain"/>
    <property type="match status" value="1"/>
</dbReference>
<comment type="caution">
    <text evidence="8">The sequence shown here is derived from an EMBL/GenBank/DDBJ whole genome shotgun (WGS) entry which is preliminary data.</text>
</comment>